<feature type="domain" description="Helicase ATP-binding" evidence="2">
    <location>
        <begin position="369"/>
        <end position="520"/>
    </location>
</feature>
<dbReference type="InterPro" id="IPR007409">
    <property type="entry name" value="Restrct_endonuc_type1_HsdR_N"/>
</dbReference>
<dbReference type="InterPro" id="IPR013670">
    <property type="entry name" value="EcoEI_R_C_dom"/>
</dbReference>
<feature type="coiled-coil region" evidence="1">
    <location>
        <begin position="143"/>
        <end position="191"/>
    </location>
</feature>
<dbReference type="CDD" id="cd18799">
    <property type="entry name" value="SF2_C_EcoAI-like"/>
    <property type="match status" value="1"/>
</dbReference>
<dbReference type="SMART" id="SM00487">
    <property type="entry name" value="DEXDc"/>
    <property type="match status" value="1"/>
</dbReference>
<reference evidence="3 4" key="1">
    <citation type="submission" date="2020-08" db="EMBL/GenBank/DDBJ databases">
        <title>Bridging the membrane lipid divide: bacteria of the FCB group superphylum have the potential to synthesize archaeal ether lipids.</title>
        <authorList>
            <person name="Villanueva L."/>
            <person name="Von Meijenfeldt F.A.B."/>
            <person name="Westbye A.B."/>
            <person name="Yadav S."/>
            <person name="Hopmans E.C."/>
            <person name="Dutilh B.E."/>
            <person name="Sinninghe Damste J.S."/>
        </authorList>
    </citation>
    <scope>NUCLEOTIDE SEQUENCE [LARGE SCALE GENOMIC DNA]</scope>
    <source>
        <strain evidence="3">NIOZ-UU27</strain>
    </source>
</reference>
<sequence length="1126" mass="129188">MKSLNFEFLREKWPELASLGGFAEQYAWPDPASALVKLRGYIEALIHRFYDQKGLVEPFQASLYDLLHANELKQSIPSAVLNAFHGIRLAGNKAAHGESISRFNIMALLEDAFHLGCWYFLINGGDKNTCRPYVPPEKPSLTAEALKEQRHILQEKLATNEREMQSLLSELEAARSKTLTAETKVEELEALWSAGKAAADVLGFDEATTRKRLIDTELAAAGWDIGANGTNTSEVTQEEPIDHQPTNTGKGYGDYVLWDDNGLPLAVIEAKKTAKSAQLGREQAKLYADGLEKMHGQRPVIFYTNGFDIFLWDDAQNYPPRSLFGFYSKDSLQYLVHQRKNRVPLDKLSPKIEIVDRLYQVEAIKRVTETFSSKRQKALIVQATGTGKTRVAIALTDLLYNAKWIMRVLFLCDRKELRKQAKNAYNDYLNEPMTIVSANTARDRNQRIYLATYPAMNKIYQTFDVGFFDLIIADESHRTIYNRYRDMFRYFDGLQVGLTATPVGFISRNTFRMFLCEDKTPTAYYSLDQAVEEGYLVPYEVYSHTTRFLRKGIKYKALTEDQKRQLEEDGEEPELFDYENHHVDRQIFNRDTNRAILRNLMENGILDETGQTPGKSIIFARNHNHAVLLAEIFDELYPQYGGKFCRIIDNYDPRAEQLIDDFKSHKNSDPRIAISVDMLDTGIDVPEIVNLVFAKPIRSLVKFEQMIGRGTRLCPDLFGPGKNKTHFRIFDHWGNFEYFDKHYKKAEPSVSKSLMQQLFEIRLDLARTALDQGEPEVFNLIIPLVREDLERLSEDTISVREKWREKRALSKPETLQQFAPATEQTLRQQMAPLMKWVDIRSHTDAYRFDLLVTNLQTELLKKSGRLMDFKDQMLDQISRLQMHLNPVREKADTINQVKNVDFWQTLSAETLETVRKELRGIMKYTIKPGYEPESPKHIDVVDGQIEYKRLPTTLKFSEMPGFRKKVQEALLKVFKEDPTLQKIKAGNKVSDADLNTLVSLVLTRNPTVDQEILREFFETAEPLDHEIRTIIGMDADAVNARFAEFVAVHPGLTANQVTFLNLLKNHISQYGSIEIEALYEHPFTTLHSDGVDGVFVDEHMVEAILSVIASFQPQAPAKEDKTHDPH</sequence>
<dbReference type="InterPro" id="IPR006935">
    <property type="entry name" value="Helicase/UvrB_N"/>
</dbReference>
<dbReference type="GO" id="GO:0009035">
    <property type="term" value="F:type I site-specific deoxyribonuclease activity"/>
    <property type="evidence" value="ECO:0007669"/>
    <property type="project" value="UniProtKB-EC"/>
</dbReference>
<dbReference type="InterPro" id="IPR027417">
    <property type="entry name" value="P-loop_NTPase"/>
</dbReference>
<dbReference type="GO" id="GO:0009307">
    <property type="term" value="P:DNA restriction-modification system"/>
    <property type="evidence" value="ECO:0007669"/>
    <property type="project" value="UniProtKB-KW"/>
</dbReference>
<organism evidence="3 4">
    <name type="scientific">Candidatus Desulfacyla euxinica</name>
    <dbReference type="NCBI Taxonomy" id="2841693"/>
    <lineage>
        <taxon>Bacteria</taxon>
        <taxon>Deltaproteobacteria</taxon>
        <taxon>Candidatus Desulfacyla</taxon>
    </lineage>
</organism>
<keyword evidence="3" id="KW-0347">Helicase</keyword>
<comment type="caution">
    <text evidence="3">The sequence shown here is derived from an EMBL/GenBank/DDBJ whole genome shotgun (WGS) entry which is preliminary data.</text>
</comment>
<dbReference type="GO" id="GO:0003677">
    <property type="term" value="F:DNA binding"/>
    <property type="evidence" value="ECO:0007669"/>
    <property type="project" value="UniProtKB-KW"/>
</dbReference>
<dbReference type="InterPro" id="IPR014001">
    <property type="entry name" value="Helicase_ATP-bd"/>
</dbReference>
<dbReference type="Pfam" id="PF04851">
    <property type="entry name" value="ResIII"/>
    <property type="match status" value="1"/>
</dbReference>
<dbReference type="Proteomes" id="UP000650524">
    <property type="component" value="Unassembled WGS sequence"/>
</dbReference>
<evidence type="ECO:0000259" key="2">
    <source>
        <dbReference type="PROSITE" id="PS51192"/>
    </source>
</evidence>
<dbReference type="InterPro" id="IPR050742">
    <property type="entry name" value="Helicase_Restrict-Modif_Enz"/>
</dbReference>
<keyword evidence="3" id="KW-0067">ATP-binding</keyword>
<dbReference type="EMBL" id="JACNJD010000149">
    <property type="protein sequence ID" value="MBC8176633.1"/>
    <property type="molecule type" value="Genomic_DNA"/>
</dbReference>
<dbReference type="InterPro" id="IPR001650">
    <property type="entry name" value="Helicase_C-like"/>
</dbReference>
<dbReference type="Gene3D" id="3.40.50.300">
    <property type="entry name" value="P-loop containing nucleotide triphosphate hydrolases"/>
    <property type="match status" value="2"/>
</dbReference>
<keyword evidence="3" id="KW-0547">Nucleotide-binding</keyword>
<dbReference type="PANTHER" id="PTHR47396">
    <property type="entry name" value="TYPE I RESTRICTION ENZYME ECOKI R PROTEIN"/>
    <property type="match status" value="1"/>
</dbReference>
<accession>A0A8J6T7P5</accession>
<keyword evidence="1" id="KW-0175">Coiled coil</keyword>
<dbReference type="SUPFAM" id="SSF52540">
    <property type="entry name" value="P-loop containing nucleoside triphosphate hydrolases"/>
    <property type="match status" value="2"/>
</dbReference>
<gene>
    <name evidence="3" type="ORF">H8E19_04440</name>
</gene>
<keyword evidence="3" id="KW-0378">Hydrolase</keyword>
<evidence type="ECO:0000313" key="3">
    <source>
        <dbReference type="EMBL" id="MBC8176633.1"/>
    </source>
</evidence>
<dbReference type="GO" id="GO:0004386">
    <property type="term" value="F:helicase activity"/>
    <property type="evidence" value="ECO:0007669"/>
    <property type="project" value="UniProtKB-KW"/>
</dbReference>
<dbReference type="AlphaFoldDB" id="A0A8J6T7P5"/>
<dbReference type="CDD" id="cd18032">
    <property type="entry name" value="DEXHc_RE_I_III_res"/>
    <property type="match status" value="1"/>
</dbReference>
<dbReference type="Pfam" id="PF08463">
    <property type="entry name" value="EcoEI_R_C"/>
    <property type="match status" value="1"/>
</dbReference>
<dbReference type="PANTHER" id="PTHR47396:SF1">
    <property type="entry name" value="ATP-DEPENDENT HELICASE IRC3-RELATED"/>
    <property type="match status" value="1"/>
</dbReference>
<dbReference type="PROSITE" id="PS51192">
    <property type="entry name" value="HELICASE_ATP_BIND_1"/>
    <property type="match status" value="1"/>
</dbReference>
<dbReference type="Gene3D" id="3.90.1570.30">
    <property type="match status" value="1"/>
</dbReference>
<dbReference type="GO" id="GO:0005524">
    <property type="term" value="F:ATP binding"/>
    <property type="evidence" value="ECO:0007669"/>
    <property type="project" value="UniProtKB-KW"/>
</dbReference>
<protein>
    <submittedName>
        <fullName evidence="3">DEAD/DEAH box helicase family protein</fullName>
    </submittedName>
</protein>
<evidence type="ECO:0000256" key="1">
    <source>
        <dbReference type="SAM" id="Coils"/>
    </source>
</evidence>
<evidence type="ECO:0000313" key="4">
    <source>
        <dbReference type="Proteomes" id="UP000650524"/>
    </source>
</evidence>
<dbReference type="Pfam" id="PF04313">
    <property type="entry name" value="HSDR_N"/>
    <property type="match status" value="1"/>
</dbReference>
<dbReference type="Pfam" id="PF13643">
    <property type="entry name" value="DUF4145"/>
    <property type="match status" value="1"/>
</dbReference>
<name>A0A8J6T7P5_9DELT</name>
<dbReference type="GO" id="GO:0005829">
    <property type="term" value="C:cytosol"/>
    <property type="evidence" value="ECO:0007669"/>
    <property type="project" value="TreeGrafter"/>
</dbReference>
<dbReference type="Pfam" id="PF00271">
    <property type="entry name" value="Helicase_C"/>
    <property type="match status" value="1"/>
</dbReference>
<dbReference type="InterPro" id="IPR025285">
    <property type="entry name" value="DUF4145"/>
</dbReference>
<proteinExistence type="predicted"/>